<evidence type="ECO:0000313" key="3">
    <source>
        <dbReference type="EMBL" id="GAA1702333.1"/>
    </source>
</evidence>
<feature type="signal peptide" evidence="2">
    <location>
        <begin position="1"/>
        <end position="21"/>
    </location>
</feature>
<proteinExistence type="predicted"/>
<accession>A0ABN2ICB3</accession>
<evidence type="ECO:0000256" key="2">
    <source>
        <dbReference type="SAM" id="SignalP"/>
    </source>
</evidence>
<evidence type="ECO:0008006" key="5">
    <source>
        <dbReference type="Google" id="ProtNLM"/>
    </source>
</evidence>
<feature type="compositionally biased region" description="Low complexity" evidence="1">
    <location>
        <begin position="150"/>
        <end position="174"/>
    </location>
</feature>
<evidence type="ECO:0000313" key="4">
    <source>
        <dbReference type="Proteomes" id="UP001500280"/>
    </source>
</evidence>
<dbReference type="EMBL" id="BAAANF010000018">
    <property type="protein sequence ID" value="GAA1702333.1"/>
    <property type="molecule type" value="Genomic_DNA"/>
</dbReference>
<dbReference type="Proteomes" id="UP001500280">
    <property type="component" value="Unassembled WGS sequence"/>
</dbReference>
<evidence type="ECO:0000256" key="1">
    <source>
        <dbReference type="SAM" id="MobiDB-lite"/>
    </source>
</evidence>
<protein>
    <recommendedName>
        <fullName evidence="5">DUF2207 domain-containing protein</fullName>
    </recommendedName>
</protein>
<name>A0ABN2ICB3_9ACTN</name>
<feature type="region of interest" description="Disordered" evidence="1">
    <location>
        <begin position="139"/>
        <end position="178"/>
    </location>
</feature>
<reference evidence="3 4" key="1">
    <citation type="journal article" date="2019" name="Int. J. Syst. Evol. Microbiol.">
        <title>The Global Catalogue of Microorganisms (GCM) 10K type strain sequencing project: providing services to taxonomists for standard genome sequencing and annotation.</title>
        <authorList>
            <consortium name="The Broad Institute Genomics Platform"/>
            <consortium name="The Broad Institute Genome Sequencing Center for Infectious Disease"/>
            <person name="Wu L."/>
            <person name="Ma J."/>
        </authorList>
    </citation>
    <scope>NUCLEOTIDE SEQUENCE [LARGE SCALE GENOMIC DNA]</scope>
    <source>
        <strain evidence="3 4">JCM 14307</strain>
    </source>
</reference>
<feature type="chain" id="PRO_5047240984" description="DUF2207 domain-containing protein" evidence="2">
    <location>
        <begin position="22"/>
        <end position="220"/>
    </location>
</feature>
<comment type="caution">
    <text evidence="3">The sequence shown here is derived from an EMBL/GenBank/DDBJ whole genome shotgun (WGS) entry which is preliminary data.</text>
</comment>
<gene>
    <name evidence="3" type="ORF">GCM10009745_57030</name>
</gene>
<keyword evidence="2" id="KW-0732">Signal</keyword>
<organism evidence="3 4">
    <name type="scientific">Kribbella yunnanensis</name>
    <dbReference type="NCBI Taxonomy" id="190194"/>
    <lineage>
        <taxon>Bacteria</taxon>
        <taxon>Bacillati</taxon>
        <taxon>Actinomycetota</taxon>
        <taxon>Actinomycetes</taxon>
        <taxon>Propionibacteriales</taxon>
        <taxon>Kribbellaceae</taxon>
        <taxon>Kribbella</taxon>
    </lineage>
</organism>
<sequence length="220" mass="23662">MLALPAVVLLLLTMATPAANAGGPTSVLLSAPPQVIAFGYEDPEYTELQKLTNANGARGGPDQEQHDLGSFVRLTWLIHDMSVWRRDIIYPDAPGGPWIATTEITDEASAPTHPTWHRATDPVALVKLLSSLKLLPGLRNGEQTSGGPTAVPQRQPEAQPPAATELPTTTEAPASTQSAATSDFFTGWRWLLPGALLGALITWAATRFLRQRQWDLVDAD</sequence>
<keyword evidence="4" id="KW-1185">Reference proteome</keyword>